<evidence type="ECO:0000313" key="8">
    <source>
        <dbReference type="EMBL" id="CAH3164423.1"/>
    </source>
</evidence>
<feature type="region of interest" description="Disordered" evidence="6">
    <location>
        <begin position="849"/>
        <end position="913"/>
    </location>
</feature>
<feature type="repeat" description="MBT" evidence="5">
    <location>
        <begin position="736"/>
        <end position="836"/>
    </location>
</feature>
<evidence type="ECO:0000256" key="4">
    <source>
        <dbReference type="ARBA" id="ARBA00023242"/>
    </source>
</evidence>
<feature type="compositionally biased region" description="Polar residues" evidence="6">
    <location>
        <begin position="1060"/>
        <end position="1073"/>
    </location>
</feature>
<proteinExistence type="predicted"/>
<dbReference type="CDD" id="cd20091">
    <property type="entry name" value="MBT_dScm-like_rpt1"/>
    <property type="match status" value="1"/>
</dbReference>
<dbReference type="PROSITE" id="PS50105">
    <property type="entry name" value="SAM_DOMAIN"/>
    <property type="match status" value="1"/>
</dbReference>
<feature type="compositionally biased region" description="Polar residues" evidence="6">
    <location>
        <begin position="1"/>
        <end position="19"/>
    </location>
</feature>
<dbReference type="Pfam" id="PF12140">
    <property type="entry name" value="SLED"/>
    <property type="match status" value="1"/>
</dbReference>
<evidence type="ECO:0000256" key="3">
    <source>
        <dbReference type="ARBA" id="ARBA00022737"/>
    </source>
</evidence>
<protein>
    <recommendedName>
        <fullName evidence="7">SAM domain-containing protein</fullName>
    </recommendedName>
</protein>
<feature type="region of interest" description="Disordered" evidence="6">
    <location>
        <begin position="572"/>
        <end position="626"/>
    </location>
</feature>
<feature type="compositionally biased region" description="Acidic residues" evidence="6">
    <location>
        <begin position="1092"/>
        <end position="1103"/>
    </location>
</feature>
<gene>
    <name evidence="8" type="ORF">PLOB_00006298</name>
</gene>
<dbReference type="InterPro" id="IPR038348">
    <property type="entry name" value="SLED_sf"/>
</dbReference>
<dbReference type="SUPFAM" id="SSF63748">
    <property type="entry name" value="Tudor/PWWP/MBT"/>
    <property type="match status" value="2"/>
</dbReference>
<keyword evidence="4" id="KW-0539">Nucleus</keyword>
<accession>A0ABN8QH12</accession>
<evidence type="ECO:0000256" key="1">
    <source>
        <dbReference type="ARBA" id="ARBA00004123"/>
    </source>
</evidence>
<evidence type="ECO:0000259" key="7">
    <source>
        <dbReference type="PROSITE" id="PS50105"/>
    </source>
</evidence>
<feature type="region of interest" description="Disordered" evidence="6">
    <location>
        <begin position="1050"/>
        <end position="1114"/>
    </location>
</feature>
<feature type="compositionally biased region" description="Pro residues" evidence="6">
    <location>
        <begin position="882"/>
        <end position="895"/>
    </location>
</feature>
<comment type="subcellular location">
    <subcellularLocation>
        <location evidence="1">Nucleus</location>
    </subcellularLocation>
</comment>
<evidence type="ECO:0000256" key="6">
    <source>
        <dbReference type="SAM" id="MobiDB-lite"/>
    </source>
</evidence>
<keyword evidence="3" id="KW-0677">Repeat</keyword>
<dbReference type="Gene3D" id="1.10.150.50">
    <property type="entry name" value="Transcription Factor, Ets-1"/>
    <property type="match status" value="1"/>
</dbReference>
<dbReference type="Pfam" id="PF02820">
    <property type="entry name" value="MBT"/>
    <property type="match status" value="2"/>
</dbReference>
<dbReference type="Proteomes" id="UP001159405">
    <property type="component" value="Unassembled WGS sequence"/>
</dbReference>
<dbReference type="EMBL" id="CALNXK010000129">
    <property type="protein sequence ID" value="CAH3164423.1"/>
    <property type="molecule type" value="Genomic_DNA"/>
</dbReference>
<evidence type="ECO:0000256" key="5">
    <source>
        <dbReference type="PROSITE-ProRule" id="PRU00459"/>
    </source>
</evidence>
<feature type="region of interest" description="Disordered" evidence="6">
    <location>
        <begin position="113"/>
        <end position="136"/>
    </location>
</feature>
<feature type="compositionally biased region" description="Basic and acidic residues" evidence="6">
    <location>
        <begin position="1075"/>
        <end position="1091"/>
    </location>
</feature>
<keyword evidence="9" id="KW-1185">Reference proteome</keyword>
<dbReference type="Pfam" id="PF00536">
    <property type="entry name" value="SAM_1"/>
    <property type="match status" value="1"/>
</dbReference>
<dbReference type="InterPro" id="IPR004092">
    <property type="entry name" value="Mbt"/>
</dbReference>
<dbReference type="InterPro" id="IPR021987">
    <property type="entry name" value="SLED"/>
</dbReference>
<dbReference type="InterPro" id="IPR013761">
    <property type="entry name" value="SAM/pointed_sf"/>
</dbReference>
<sequence>MMSGTSEAEATPGKQNGETFNEEMKDYAKSTMNELLGMFGYEEEITREAVEELQIKLLPEEDEQLRTNVFNNTAELEKNHPEVPAAEETPYVVQIPGTENDNVARVLPSSAVNNAASPVQPQPKTAVNPSVPSETNKPGTALAPHFLAEPPNVKGVYCVVANLPVVNSGCKTNMTFKFWNCIMCSEYFVQKPEVVFRVEHPHLFGSHPAWLYQAAVCQKCHQSLKSSKNVTLTASASQDVTSAFCGVNAACIDQENGTSLSAQVMVTKSGSHAPESDVGVSMPNSLESTSSIEVPSTATTTDKDDTKNVTRVFFDCYICSKPVYKNSRHGKMRRSKYPTLFSNLPESVGYQRVCFTCSERLTRQRDRYVHAGIAEEARDYAAHIKIWTGKDFTSKLSSPTTKNSDCSTCFVCEKYIPPNVNQEVKTLNRTRFPSLFSAVPGQIIKLLICDSCHRKLLKVKSRFDENNTVEEERDYWGETANEVHSSSSRKDVVESSGVSTPDVFVAYTSSPPKNSCQKVRLCSWCKKSTVLKDFTSSDGEKVVSCKGLCSATCFEQAMKNIKENDVHITNTQENLRSQGLPGTNKTVPETSSPTAPITRSASRGSANKPKDESPIPPKMPPAQAGPRGVFSWNEYLAETGSVAARWHFFKQSSTPPYNGFECNMKLEVADPRIVDTMCVATVVGMLGPRIRCRFDGTDSANDVWHLVDSKEIHPVGWCEGNGGRLQPPVGFKLDPGKYSTFLAKTLTTAKLAPVRLFKREPTSPKENFFEVGMKLEALDPKNPLLICVATVAGVDGDKIRVDFDGYLGSDYWCRYDSRDIFPVGWCYYSGHPLQPPGKTKKALKHLNAKTKEKLPEKPTKPEKPEKPDKQEKKKSQTTSPVQPVPPTTKPTPTPTPTVSTPSTTRRESPSSYLSSACDGDDLILSYTVQVFINHGCYPGPHLSRAKVLGLPSCFRGTVLNVARDCFQSIVNAGIEPVTVFGILKPGAGKTKITVSNGKRTLSCFLQSMDRVSRFWCVLDKLAENLKCCENMFSGDRISGKCPKCGGSAPRRNTVLPDSPPATSQVNAASSFKRSANKDRDLEEVKRTRITIDDDDDGNDDDDVSSAKVGSTSPPTTWSVDEVVKFIEKSELAEHADMFKKHEIDGKALLLLTREMIMSYMGLKLGPAIKLLGCIEDLKPKKSR</sequence>
<dbReference type="Gene3D" id="2.30.30.140">
    <property type="match status" value="2"/>
</dbReference>
<feature type="compositionally biased region" description="Polar residues" evidence="6">
    <location>
        <begin position="572"/>
        <end position="605"/>
    </location>
</feature>
<feature type="compositionally biased region" description="Basic and acidic residues" evidence="6">
    <location>
        <begin position="849"/>
        <end position="874"/>
    </location>
</feature>
<feature type="region of interest" description="Disordered" evidence="6">
    <location>
        <begin position="271"/>
        <end position="302"/>
    </location>
</feature>
<feature type="region of interest" description="Disordered" evidence="6">
    <location>
        <begin position="1"/>
        <end position="20"/>
    </location>
</feature>
<dbReference type="InterPro" id="IPR050548">
    <property type="entry name" value="PcG_chromatin_remod_factors"/>
</dbReference>
<dbReference type="PANTHER" id="PTHR12247">
    <property type="entry name" value="POLYCOMB GROUP PROTEIN"/>
    <property type="match status" value="1"/>
</dbReference>
<evidence type="ECO:0000256" key="2">
    <source>
        <dbReference type="ARBA" id="ARBA00022491"/>
    </source>
</evidence>
<feature type="domain" description="SAM" evidence="7">
    <location>
        <begin position="1117"/>
        <end position="1180"/>
    </location>
</feature>
<comment type="caution">
    <text evidence="8">The sequence shown here is derived from an EMBL/GenBank/DDBJ whole genome shotgun (WGS) entry which is preliminary data.</text>
</comment>
<dbReference type="PANTHER" id="PTHR12247:SF132">
    <property type="entry name" value="POLYCOMB PROTEIN SCM"/>
    <property type="match status" value="1"/>
</dbReference>
<feature type="repeat" description="MBT" evidence="5">
    <location>
        <begin position="630"/>
        <end position="728"/>
    </location>
</feature>
<reference evidence="8 9" key="1">
    <citation type="submission" date="2022-05" db="EMBL/GenBank/DDBJ databases">
        <authorList>
            <consortium name="Genoscope - CEA"/>
            <person name="William W."/>
        </authorList>
    </citation>
    <scope>NUCLEOTIDE SEQUENCE [LARGE SCALE GENOMIC DNA]</scope>
</reference>
<keyword evidence="2" id="KW-0678">Repressor</keyword>
<organism evidence="8 9">
    <name type="scientific">Porites lobata</name>
    <dbReference type="NCBI Taxonomy" id="104759"/>
    <lineage>
        <taxon>Eukaryota</taxon>
        <taxon>Metazoa</taxon>
        <taxon>Cnidaria</taxon>
        <taxon>Anthozoa</taxon>
        <taxon>Hexacorallia</taxon>
        <taxon>Scleractinia</taxon>
        <taxon>Fungiina</taxon>
        <taxon>Poritidae</taxon>
        <taxon>Porites</taxon>
    </lineage>
</organism>
<dbReference type="PROSITE" id="PS51079">
    <property type="entry name" value="MBT"/>
    <property type="match status" value="2"/>
</dbReference>
<dbReference type="InterPro" id="IPR001660">
    <property type="entry name" value="SAM"/>
</dbReference>
<dbReference type="SMART" id="SM00454">
    <property type="entry name" value="SAM"/>
    <property type="match status" value="1"/>
</dbReference>
<dbReference type="SUPFAM" id="SSF47769">
    <property type="entry name" value="SAM/Pointed domain"/>
    <property type="match status" value="1"/>
</dbReference>
<evidence type="ECO:0000313" key="9">
    <source>
        <dbReference type="Proteomes" id="UP001159405"/>
    </source>
</evidence>
<dbReference type="CDD" id="cd20092">
    <property type="entry name" value="MBT_dScm-like_rpt2"/>
    <property type="match status" value="1"/>
</dbReference>
<dbReference type="Gene3D" id="3.90.1150.190">
    <property type="entry name" value="SLED domain"/>
    <property type="match status" value="1"/>
</dbReference>
<dbReference type="SMART" id="SM00561">
    <property type="entry name" value="MBT"/>
    <property type="match status" value="2"/>
</dbReference>
<feature type="compositionally biased region" description="Polar residues" evidence="6">
    <location>
        <begin position="282"/>
        <end position="296"/>
    </location>
</feature>
<name>A0ABN8QH12_9CNID</name>